<proteinExistence type="predicted"/>
<reference evidence="2" key="1">
    <citation type="submission" date="2022-11" db="UniProtKB">
        <authorList>
            <consortium name="WormBaseParasite"/>
        </authorList>
    </citation>
    <scope>IDENTIFICATION</scope>
</reference>
<dbReference type="WBParaSite" id="PDA_v2.g1753.t1">
    <property type="protein sequence ID" value="PDA_v2.g1753.t1"/>
    <property type="gene ID" value="PDA_v2.g1753"/>
</dbReference>
<protein>
    <submittedName>
        <fullName evidence="2">Uncharacterized protein</fullName>
    </submittedName>
</protein>
<keyword evidence="1" id="KW-1185">Reference proteome</keyword>
<dbReference type="AlphaFoldDB" id="A0A914PRR5"/>
<evidence type="ECO:0000313" key="2">
    <source>
        <dbReference type="WBParaSite" id="PDA_v2.g1753.t1"/>
    </source>
</evidence>
<name>A0A914PRR5_9BILA</name>
<accession>A0A914PRR5</accession>
<dbReference type="Proteomes" id="UP000887578">
    <property type="component" value="Unplaced"/>
</dbReference>
<evidence type="ECO:0000313" key="1">
    <source>
        <dbReference type="Proteomes" id="UP000887578"/>
    </source>
</evidence>
<sequence>MGQTITQPTVTLVSPNFGSLQATVEYVVNEVWNDKRPDQHGSTGYVYNDFGDEINRRLKALKSTITWSCHYGVQEPSGGFNRSKYFIRSNLPDTYEGKYMWIATFGN</sequence>
<organism evidence="1 2">
    <name type="scientific">Panagrolaimus davidi</name>
    <dbReference type="NCBI Taxonomy" id="227884"/>
    <lineage>
        <taxon>Eukaryota</taxon>
        <taxon>Metazoa</taxon>
        <taxon>Ecdysozoa</taxon>
        <taxon>Nematoda</taxon>
        <taxon>Chromadorea</taxon>
        <taxon>Rhabditida</taxon>
        <taxon>Tylenchina</taxon>
        <taxon>Panagrolaimomorpha</taxon>
        <taxon>Panagrolaimoidea</taxon>
        <taxon>Panagrolaimidae</taxon>
        <taxon>Panagrolaimus</taxon>
    </lineage>
</organism>